<keyword evidence="3" id="KW-1185">Reference proteome</keyword>
<evidence type="ECO:0000313" key="2">
    <source>
        <dbReference type="EMBL" id="KRY46390.1"/>
    </source>
</evidence>
<name>A0A0V1CAV5_TRIBR</name>
<reference evidence="2 3" key="1">
    <citation type="submission" date="2015-01" db="EMBL/GenBank/DDBJ databases">
        <title>Evolution of Trichinella species and genotypes.</title>
        <authorList>
            <person name="Korhonen P.K."/>
            <person name="Edoardo P."/>
            <person name="Giuseppe L.R."/>
            <person name="Gasser R.B."/>
        </authorList>
    </citation>
    <scope>NUCLEOTIDE SEQUENCE [LARGE SCALE GENOMIC DNA]</scope>
    <source>
        <strain evidence="2">ISS120</strain>
    </source>
</reference>
<comment type="caution">
    <text evidence="2">The sequence shown here is derived from an EMBL/GenBank/DDBJ whole genome shotgun (WGS) entry which is preliminary data.</text>
</comment>
<protein>
    <submittedName>
        <fullName evidence="2">Uncharacterized protein</fullName>
    </submittedName>
</protein>
<proteinExistence type="predicted"/>
<dbReference type="EMBL" id="JYDI01000290">
    <property type="protein sequence ID" value="KRY46390.1"/>
    <property type="molecule type" value="Genomic_DNA"/>
</dbReference>
<organism evidence="2 3">
    <name type="scientific">Trichinella britovi</name>
    <name type="common">Parasitic roundworm</name>
    <dbReference type="NCBI Taxonomy" id="45882"/>
    <lineage>
        <taxon>Eukaryota</taxon>
        <taxon>Metazoa</taxon>
        <taxon>Ecdysozoa</taxon>
        <taxon>Nematoda</taxon>
        <taxon>Enoplea</taxon>
        <taxon>Dorylaimia</taxon>
        <taxon>Trichinellida</taxon>
        <taxon>Trichinellidae</taxon>
        <taxon>Trichinella</taxon>
    </lineage>
</organism>
<evidence type="ECO:0000256" key="1">
    <source>
        <dbReference type="SAM" id="MobiDB-lite"/>
    </source>
</evidence>
<dbReference type="AlphaFoldDB" id="A0A0V1CAV5"/>
<accession>A0A0V1CAV5</accession>
<sequence>MTNISSPSRSDGSKQRWTKSLKREISFSMWKKGSCAISGNSEGSAVRPRSVDSSKQIAVPGGANRELVMGRVHQAGDC</sequence>
<feature type="region of interest" description="Disordered" evidence="1">
    <location>
        <begin position="37"/>
        <end position="56"/>
    </location>
</feature>
<evidence type="ECO:0000313" key="3">
    <source>
        <dbReference type="Proteomes" id="UP000054653"/>
    </source>
</evidence>
<gene>
    <name evidence="2" type="ORF">T03_5407</name>
</gene>
<dbReference type="Proteomes" id="UP000054653">
    <property type="component" value="Unassembled WGS sequence"/>
</dbReference>